<sequence>MSQLIMPDGEPLDLQVLGQGRPVIFLHGWTSGPHIWKPFLEPISDDHLCVCWTARGHHHRPLHTETPVSLGQLVKDLHFLIHTLGLARPVLVGHSMGALLAWRYIQTYGDADLRALVIVDQSPKLITDLYWPYGIYGDFPKARSDSFLHELQEDFPEAVLRLAARGLNSKIRQAYEHNSSRIQDLRKYLRQLYAPGLIRLWQDVVSSDFRDIQSQIQVPVLLQYGARSQFYPLGVTEWLMEQIPQAELVIYPEADHSPQLTATDAFLEDLQAFLAEVH</sequence>
<dbReference type="PANTHER" id="PTHR43798">
    <property type="entry name" value="MONOACYLGLYCEROL LIPASE"/>
    <property type="match status" value="1"/>
</dbReference>
<dbReference type="GO" id="GO:0016787">
    <property type="term" value="F:hydrolase activity"/>
    <property type="evidence" value="ECO:0007669"/>
    <property type="project" value="UniProtKB-KW"/>
</dbReference>
<dbReference type="RefSeq" id="WP_027312227.1">
    <property type="nucleotide sequence ID" value="NZ_JAUESS010000001.1"/>
</dbReference>
<organism evidence="2 3">
    <name type="scientific">Balneatrix alpica</name>
    <dbReference type="NCBI Taxonomy" id="75684"/>
    <lineage>
        <taxon>Bacteria</taxon>
        <taxon>Pseudomonadati</taxon>
        <taxon>Pseudomonadota</taxon>
        <taxon>Gammaproteobacteria</taxon>
        <taxon>Oceanospirillales</taxon>
        <taxon>Balneatrichaceae</taxon>
        <taxon>Balneatrix</taxon>
    </lineage>
</organism>
<evidence type="ECO:0000313" key="2">
    <source>
        <dbReference type="EMBL" id="MFB9886948.1"/>
    </source>
</evidence>
<keyword evidence="3" id="KW-1185">Reference proteome</keyword>
<evidence type="ECO:0000313" key="3">
    <source>
        <dbReference type="Proteomes" id="UP001589628"/>
    </source>
</evidence>
<keyword evidence="2" id="KW-0378">Hydrolase</keyword>
<evidence type="ECO:0000259" key="1">
    <source>
        <dbReference type="Pfam" id="PF00561"/>
    </source>
</evidence>
<dbReference type="InterPro" id="IPR000073">
    <property type="entry name" value="AB_hydrolase_1"/>
</dbReference>
<dbReference type="Pfam" id="PF00561">
    <property type="entry name" value="Abhydrolase_1"/>
    <property type="match status" value="1"/>
</dbReference>
<dbReference type="InterPro" id="IPR029058">
    <property type="entry name" value="AB_hydrolase_fold"/>
</dbReference>
<protein>
    <submittedName>
        <fullName evidence="2">Alpha/beta fold hydrolase</fullName>
    </submittedName>
</protein>
<gene>
    <name evidence="2" type="ORF">ACFFLH_11025</name>
</gene>
<dbReference type="EMBL" id="JBHLZN010000003">
    <property type="protein sequence ID" value="MFB9886948.1"/>
    <property type="molecule type" value="Genomic_DNA"/>
</dbReference>
<dbReference type="PANTHER" id="PTHR43798:SF33">
    <property type="entry name" value="HYDROLASE, PUTATIVE (AFU_ORTHOLOGUE AFUA_2G14860)-RELATED"/>
    <property type="match status" value="1"/>
</dbReference>
<feature type="domain" description="AB hydrolase-1" evidence="1">
    <location>
        <begin position="22"/>
        <end position="261"/>
    </location>
</feature>
<dbReference type="Gene3D" id="3.40.50.1820">
    <property type="entry name" value="alpha/beta hydrolase"/>
    <property type="match status" value="1"/>
</dbReference>
<accession>A0ABV5ZE88</accession>
<name>A0ABV5ZE88_9GAMM</name>
<dbReference type="SUPFAM" id="SSF53474">
    <property type="entry name" value="alpha/beta-Hydrolases"/>
    <property type="match status" value="1"/>
</dbReference>
<dbReference type="InterPro" id="IPR050266">
    <property type="entry name" value="AB_hydrolase_sf"/>
</dbReference>
<reference evidence="2 3" key="1">
    <citation type="submission" date="2024-09" db="EMBL/GenBank/DDBJ databases">
        <authorList>
            <person name="Sun Q."/>
            <person name="Mori K."/>
        </authorList>
    </citation>
    <scope>NUCLEOTIDE SEQUENCE [LARGE SCALE GENOMIC DNA]</scope>
    <source>
        <strain evidence="2 3">ATCC 51285</strain>
    </source>
</reference>
<dbReference type="Proteomes" id="UP001589628">
    <property type="component" value="Unassembled WGS sequence"/>
</dbReference>
<comment type="caution">
    <text evidence="2">The sequence shown here is derived from an EMBL/GenBank/DDBJ whole genome shotgun (WGS) entry which is preliminary data.</text>
</comment>
<proteinExistence type="predicted"/>